<accession>W6UJK2</accession>
<dbReference type="KEGG" id="egl:EGR_03514"/>
<feature type="chain" id="PRO_5004882842" evidence="1">
    <location>
        <begin position="20"/>
        <end position="67"/>
    </location>
</feature>
<dbReference type="GeneID" id="36339229"/>
<sequence>MKLFCKVATYLLILTPGYCLILREKAKNKALVHFIEKKTFEVTSQEIPVNFYEYGEPTVSLLRSFML</sequence>
<comment type="caution">
    <text evidence="2">The sequence shown here is derived from an EMBL/GenBank/DDBJ whole genome shotgun (WGS) entry which is preliminary data.</text>
</comment>
<dbReference type="RefSeq" id="XP_024352896.1">
    <property type="nucleotide sequence ID" value="XM_024492763.1"/>
</dbReference>
<reference evidence="2 3" key="1">
    <citation type="journal article" date="2013" name="Nat. Genet.">
        <title>The genome of the hydatid tapeworm Echinococcus granulosus.</title>
        <authorList>
            <person name="Zheng H."/>
            <person name="Zhang W."/>
            <person name="Zhang L."/>
            <person name="Zhang Z."/>
            <person name="Li J."/>
            <person name="Lu G."/>
            <person name="Zhu Y."/>
            <person name="Wang Y."/>
            <person name="Huang Y."/>
            <person name="Liu J."/>
            <person name="Kang H."/>
            <person name="Chen J."/>
            <person name="Wang L."/>
            <person name="Chen A."/>
            <person name="Yu S."/>
            <person name="Gao Z."/>
            <person name="Jin L."/>
            <person name="Gu W."/>
            <person name="Wang Z."/>
            <person name="Zhao L."/>
            <person name="Shi B."/>
            <person name="Wen H."/>
            <person name="Lin R."/>
            <person name="Jones M.K."/>
            <person name="Brejova B."/>
            <person name="Vinar T."/>
            <person name="Zhao G."/>
            <person name="McManus D.P."/>
            <person name="Chen Z."/>
            <person name="Zhou Y."/>
            <person name="Wang S."/>
        </authorList>
    </citation>
    <scope>NUCLEOTIDE SEQUENCE [LARGE SCALE GENOMIC DNA]</scope>
</reference>
<dbReference type="CTD" id="36339229"/>
<keyword evidence="1" id="KW-0732">Signal</keyword>
<name>W6UJK2_ECHGR</name>
<proteinExistence type="predicted"/>
<evidence type="ECO:0000313" key="2">
    <source>
        <dbReference type="EMBL" id="EUB61700.1"/>
    </source>
</evidence>
<organism evidence="2 3">
    <name type="scientific">Echinococcus granulosus</name>
    <name type="common">Hydatid tapeworm</name>
    <dbReference type="NCBI Taxonomy" id="6210"/>
    <lineage>
        <taxon>Eukaryota</taxon>
        <taxon>Metazoa</taxon>
        <taxon>Spiralia</taxon>
        <taxon>Lophotrochozoa</taxon>
        <taxon>Platyhelminthes</taxon>
        <taxon>Cestoda</taxon>
        <taxon>Eucestoda</taxon>
        <taxon>Cyclophyllidea</taxon>
        <taxon>Taeniidae</taxon>
        <taxon>Echinococcus</taxon>
        <taxon>Echinococcus granulosus group</taxon>
    </lineage>
</organism>
<dbReference type="Proteomes" id="UP000019149">
    <property type="component" value="Unassembled WGS sequence"/>
</dbReference>
<protein>
    <submittedName>
        <fullName evidence="2">Uncharacterized protein</fullName>
    </submittedName>
</protein>
<gene>
    <name evidence="2" type="ORF">EGR_03514</name>
</gene>
<evidence type="ECO:0000313" key="3">
    <source>
        <dbReference type="Proteomes" id="UP000019149"/>
    </source>
</evidence>
<dbReference type="EMBL" id="APAU02000018">
    <property type="protein sequence ID" value="EUB61700.1"/>
    <property type="molecule type" value="Genomic_DNA"/>
</dbReference>
<feature type="signal peptide" evidence="1">
    <location>
        <begin position="1"/>
        <end position="19"/>
    </location>
</feature>
<evidence type="ECO:0000256" key="1">
    <source>
        <dbReference type="SAM" id="SignalP"/>
    </source>
</evidence>
<dbReference type="AlphaFoldDB" id="W6UJK2"/>
<keyword evidence="3" id="KW-1185">Reference proteome</keyword>